<dbReference type="RefSeq" id="WP_283344139.1">
    <property type="nucleotide sequence ID" value="NZ_JASHIF010000007.1"/>
</dbReference>
<dbReference type="Gene3D" id="3.60.20.10">
    <property type="entry name" value="Glutamine Phosphoribosylpyrophosphate, subunit 1, domain 1"/>
    <property type="match status" value="1"/>
</dbReference>
<feature type="repeat" description="TPR" evidence="1">
    <location>
        <begin position="236"/>
        <end position="269"/>
    </location>
</feature>
<dbReference type="EMBL" id="JASHIF010000007">
    <property type="protein sequence ID" value="MDI9859112.1"/>
    <property type="molecule type" value="Genomic_DNA"/>
</dbReference>
<name>A0ABT6Y6D3_9BACT</name>
<evidence type="ECO:0000256" key="1">
    <source>
        <dbReference type="PROSITE-ProRule" id="PRU00339"/>
    </source>
</evidence>
<dbReference type="Proteomes" id="UP001236507">
    <property type="component" value="Unassembled WGS sequence"/>
</dbReference>
<gene>
    <name evidence="3" type="ORF">QM524_07830</name>
</gene>
<dbReference type="InterPro" id="IPR011990">
    <property type="entry name" value="TPR-like_helical_dom_sf"/>
</dbReference>
<organism evidence="3 4">
    <name type="scientific">Flectobacillus roseus</name>
    <dbReference type="NCBI Taxonomy" id="502259"/>
    <lineage>
        <taxon>Bacteria</taxon>
        <taxon>Pseudomonadati</taxon>
        <taxon>Bacteroidota</taxon>
        <taxon>Cytophagia</taxon>
        <taxon>Cytophagales</taxon>
        <taxon>Flectobacillaceae</taxon>
        <taxon>Flectobacillus</taxon>
    </lineage>
</organism>
<proteinExistence type="predicted"/>
<keyword evidence="1" id="KW-0802">TPR repeat</keyword>
<dbReference type="SUPFAM" id="SSF56235">
    <property type="entry name" value="N-terminal nucleophile aminohydrolases (Ntn hydrolases)"/>
    <property type="match status" value="1"/>
</dbReference>
<dbReference type="InterPro" id="IPR029055">
    <property type="entry name" value="Ntn_hydrolases_N"/>
</dbReference>
<protein>
    <submittedName>
        <fullName evidence="3">DUF1028 domain-containing protein</fullName>
    </submittedName>
</protein>
<evidence type="ECO:0000313" key="4">
    <source>
        <dbReference type="Proteomes" id="UP001236507"/>
    </source>
</evidence>
<evidence type="ECO:0000313" key="3">
    <source>
        <dbReference type="EMBL" id="MDI9859112.1"/>
    </source>
</evidence>
<feature type="chain" id="PRO_5047413175" evidence="2">
    <location>
        <begin position="20"/>
        <end position="329"/>
    </location>
</feature>
<reference evidence="3 4" key="1">
    <citation type="submission" date="2023-05" db="EMBL/GenBank/DDBJ databases">
        <title>Novel species of genus Flectobacillus isolated from stream in China.</title>
        <authorList>
            <person name="Lu H."/>
        </authorList>
    </citation>
    <scope>NUCLEOTIDE SEQUENCE [LARGE SCALE GENOMIC DNA]</scope>
    <source>
        <strain evidence="3 4">KCTC 42575</strain>
    </source>
</reference>
<evidence type="ECO:0000256" key="2">
    <source>
        <dbReference type="SAM" id="SignalP"/>
    </source>
</evidence>
<feature type="signal peptide" evidence="2">
    <location>
        <begin position="1"/>
        <end position="19"/>
    </location>
</feature>
<sequence length="329" mass="35943">MKKLFYLITFCLTSGAGIAQKTQNNEAFAHTFSIVARDPQTGDMAVGVQSHWFSVGTTVSWAEAGVGAIATQSFVNKSFGIRGLTLLKSGKTAQETLDILLSDDAGKEVRQVGIADKNGNVAVHTGKNCVDFAGHVKGTQFSVQSNMMLTDKVPAAMAKAFEASANLPLAERVLKAMEAAQAVGGDIRGKQSAALLVVNATDTGKPWDDNHKVDLRVDDHALPLVELARLLKVQRAYEHMNEGDLAVEKNDMKKAMEEYGAAMKMFPNNLEMQYWTAIALANSHQIAKAKAMLKKIYAKDTNWLEMTKRLPKVGLLTVSEKEYQQLLQR</sequence>
<dbReference type="PANTHER" id="PTHR39328:SF1">
    <property type="entry name" value="BLL2871 PROTEIN"/>
    <property type="match status" value="1"/>
</dbReference>
<dbReference type="SUPFAM" id="SSF48452">
    <property type="entry name" value="TPR-like"/>
    <property type="match status" value="1"/>
</dbReference>
<dbReference type="Pfam" id="PF06267">
    <property type="entry name" value="DUF1028"/>
    <property type="match status" value="1"/>
</dbReference>
<dbReference type="InterPro" id="IPR019734">
    <property type="entry name" value="TPR_rpt"/>
</dbReference>
<keyword evidence="2" id="KW-0732">Signal</keyword>
<dbReference type="InterPro" id="IPR010430">
    <property type="entry name" value="DUF1028"/>
</dbReference>
<dbReference type="PANTHER" id="PTHR39328">
    <property type="entry name" value="BLL2871 PROTEIN"/>
    <property type="match status" value="1"/>
</dbReference>
<comment type="caution">
    <text evidence="3">The sequence shown here is derived from an EMBL/GenBank/DDBJ whole genome shotgun (WGS) entry which is preliminary data.</text>
</comment>
<accession>A0ABT6Y6D3</accession>
<keyword evidence="4" id="KW-1185">Reference proteome</keyword>
<dbReference type="PROSITE" id="PS50005">
    <property type="entry name" value="TPR"/>
    <property type="match status" value="1"/>
</dbReference>